<comment type="caution">
    <text evidence="3">The sequence shown here is derived from an EMBL/GenBank/DDBJ whole genome shotgun (WGS) entry which is preliminary data.</text>
</comment>
<dbReference type="EC" id="3.1.2.-" evidence="3"/>
<dbReference type="CDD" id="cd03443">
    <property type="entry name" value="PaaI_thioesterase"/>
    <property type="match status" value="1"/>
</dbReference>
<feature type="domain" description="Thioesterase" evidence="2">
    <location>
        <begin position="68"/>
        <end position="140"/>
    </location>
</feature>
<keyword evidence="1" id="KW-0472">Membrane</keyword>
<name>A0ABW5ALW9_9BRAD</name>
<accession>A0ABW5ALW9</accession>
<dbReference type="InterPro" id="IPR029069">
    <property type="entry name" value="HotDog_dom_sf"/>
</dbReference>
<dbReference type="InterPro" id="IPR006683">
    <property type="entry name" value="Thioestr_dom"/>
</dbReference>
<dbReference type="EMBL" id="JBHUIW010000014">
    <property type="protein sequence ID" value="MFD2183122.1"/>
    <property type="molecule type" value="Genomic_DNA"/>
</dbReference>
<sequence length="160" mass="16970">MHDDPSPAARAGSSPEPPGAMTVAELEAFLAHEYPQMFDAGTGVRIEAAWYHGARVRQAFRAEMLRPGGTISGPTMMALADVALYVAVLASIGPVPLAVTTSFNINFLRRPAQRDLVAEASLMKLGKRLSVGEVAILSDGHPDPVAHVTATYSIPARHSL</sequence>
<dbReference type="RefSeq" id="WP_378478285.1">
    <property type="nucleotide sequence ID" value="NZ_JBHUIW010000014.1"/>
</dbReference>
<keyword evidence="4" id="KW-1185">Reference proteome</keyword>
<evidence type="ECO:0000259" key="2">
    <source>
        <dbReference type="Pfam" id="PF03061"/>
    </source>
</evidence>
<organism evidence="3 4">
    <name type="scientific">Rhodoplanes azumiensis</name>
    <dbReference type="NCBI Taxonomy" id="1897628"/>
    <lineage>
        <taxon>Bacteria</taxon>
        <taxon>Pseudomonadati</taxon>
        <taxon>Pseudomonadota</taxon>
        <taxon>Alphaproteobacteria</taxon>
        <taxon>Hyphomicrobiales</taxon>
        <taxon>Nitrobacteraceae</taxon>
        <taxon>Rhodoplanes</taxon>
    </lineage>
</organism>
<dbReference type="SUPFAM" id="SSF54637">
    <property type="entry name" value="Thioesterase/thiol ester dehydrase-isomerase"/>
    <property type="match status" value="1"/>
</dbReference>
<dbReference type="Gene3D" id="3.10.129.10">
    <property type="entry name" value="Hotdog Thioesterase"/>
    <property type="match status" value="1"/>
</dbReference>
<evidence type="ECO:0000313" key="4">
    <source>
        <dbReference type="Proteomes" id="UP001597314"/>
    </source>
</evidence>
<feature type="transmembrane region" description="Helical" evidence="1">
    <location>
        <begin position="82"/>
        <end position="105"/>
    </location>
</feature>
<reference evidence="4" key="1">
    <citation type="journal article" date="2019" name="Int. J. Syst. Evol. Microbiol.">
        <title>The Global Catalogue of Microorganisms (GCM) 10K type strain sequencing project: providing services to taxonomists for standard genome sequencing and annotation.</title>
        <authorList>
            <consortium name="The Broad Institute Genomics Platform"/>
            <consortium name="The Broad Institute Genome Sequencing Center for Infectious Disease"/>
            <person name="Wu L."/>
            <person name="Ma J."/>
        </authorList>
    </citation>
    <scope>NUCLEOTIDE SEQUENCE [LARGE SCALE GENOMIC DNA]</scope>
    <source>
        <strain evidence="4">CGMCC 1.6774</strain>
    </source>
</reference>
<dbReference type="Proteomes" id="UP001597314">
    <property type="component" value="Unassembled WGS sequence"/>
</dbReference>
<keyword evidence="1" id="KW-0812">Transmembrane</keyword>
<dbReference type="Pfam" id="PF03061">
    <property type="entry name" value="4HBT"/>
    <property type="match status" value="1"/>
</dbReference>
<keyword evidence="3" id="KW-0378">Hydrolase</keyword>
<evidence type="ECO:0000313" key="3">
    <source>
        <dbReference type="EMBL" id="MFD2183122.1"/>
    </source>
</evidence>
<proteinExistence type="predicted"/>
<dbReference type="GO" id="GO:0016787">
    <property type="term" value="F:hydrolase activity"/>
    <property type="evidence" value="ECO:0007669"/>
    <property type="project" value="UniProtKB-KW"/>
</dbReference>
<protein>
    <submittedName>
        <fullName evidence="3">PaaI family thioesterase</fullName>
        <ecNumber evidence="3">3.1.2.-</ecNumber>
    </submittedName>
</protein>
<gene>
    <name evidence="3" type="ORF">ACFSOX_13265</name>
</gene>
<keyword evidence="1" id="KW-1133">Transmembrane helix</keyword>
<evidence type="ECO:0000256" key="1">
    <source>
        <dbReference type="SAM" id="Phobius"/>
    </source>
</evidence>